<reference evidence="2" key="1">
    <citation type="submission" date="2016-10" db="EMBL/GenBank/DDBJ databases">
        <authorList>
            <person name="Varghese N."/>
            <person name="Submissions S."/>
        </authorList>
    </citation>
    <scope>NUCLEOTIDE SEQUENCE [LARGE SCALE GENOMIC DNA]</scope>
    <source>
        <strain evidence="2">DSM 28463</strain>
    </source>
</reference>
<dbReference type="SUPFAM" id="SSF53335">
    <property type="entry name" value="S-adenosyl-L-methionine-dependent methyltransferases"/>
    <property type="match status" value="1"/>
</dbReference>
<protein>
    <submittedName>
        <fullName evidence="1">Methyltransferase domain-containing protein</fullName>
    </submittedName>
</protein>
<evidence type="ECO:0000313" key="2">
    <source>
        <dbReference type="Proteomes" id="UP000198599"/>
    </source>
</evidence>
<dbReference type="Proteomes" id="UP000198599">
    <property type="component" value="Unassembled WGS sequence"/>
</dbReference>
<evidence type="ECO:0000313" key="1">
    <source>
        <dbReference type="EMBL" id="SFN93279.1"/>
    </source>
</evidence>
<dbReference type="AlphaFoldDB" id="A0A1I5D237"/>
<dbReference type="STRING" id="1005928.SAMN04487859_111129"/>
<dbReference type="RefSeq" id="WP_092838602.1">
    <property type="nucleotide sequence ID" value="NZ_FOVP01000011.1"/>
</dbReference>
<name>A0A1I5D237_9RHOB</name>
<keyword evidence="1" id="KW-0808">Transferase</keyword>
<dbReference type="GO" id="GO:0032259">
    <property type="term" value="P:methylation"/>
    <property type="evidence" value="ECO:0007669"/>
    <property type="project" value="UniProtKB-KW"/>
</dbReference>
<dbReference type="OrthoDB" id="799111at2"/>
<accession>A0A1I5D237</accession>
<dbReference type="Gene3D" id="3.40.50.150">
    <property type="entry name" value="Vaccinia Virus protein VP39"/>
    <property type="match status" value="1"/>
</dbReference>
<dbReference type="EMBL" id="FOVP01000011">
    <property type="protein sequence ID" value="SFN93279.1"/>
    <property type="molecule type" value="Genomic_DNA"/>
</dbReference>
<keyword evidence="1" id="KW-0489">Methyltransferase</keyword>
<dbReference type="Pfam" id="PF13578">
    <property type="entry name" value="Methyltransf_24"/>
    <property type="match status" value="1"/>
</dbReference>
<organism evidence="1 2">
    <name type="scientific">Roseovarius lutimaris</name>
    <dbReference type="NCBI Taxonomy" id="1005928"/>
    <lineage>
        <taxon>Bacteria</taxon>
        <taxon>Pseudomonadati</taxon>
        <taxon>Pseudomonadota</taxon>
        <taxon>Alphaproteobacteria</taxon>
        <taxon>Rhodobacterales</taxon>
        <taxon>Roseobacteraceae</taxon>
        <taxon>Roseovarius</taxon>
    </lineage>
</organism>
<keyword evidence="2" id="KW-1185">Reference proteome</keyword>
<sequence length="250" mass="28246">MAKPHQDRGSAMPGTDEWLRASGPHYLDVIERLQRLLDPDWYLEIGTGRGNSLARGTGKAICVDPDFRVKQDVIGHRAELHFYRQTSDDFFASGAVKRLTDRIDLTFIDGMHLFENVLRDFINTEKLCHRDSVVLLHDLVPFSAPAATREWDPEVTKGWSGDVWKMILILRTYRPDLDFTVLDPRPSGLGLVSGLDPENRVLDEAFDEIVTAYRDLTIEDYGLTAFREMARMTPVMDVLVGDAIAEGAAR</sequence>
<proteinExistence type="predicted"/>
<dbReference type="InterPro" id="IPR029063">
    <property type="entry name" value="SAM-dependent_MTases_sf"/>
</dbReference>
<gene>
    <name evidence="1" type="ORF">SAMN04487859_111129</name>
</gene>
<dbReference type="GO" id="GO:0008168">
    <property type="term" value="F:methyltransferase activity"/>
    <property type="evidence" value="ECO:0007669"/>
    <property type="project" value="UniProtKB-KW"/>
</dbReference>